<evidence type="ECO:0000256" key="1">
    <source>
        <dbReference type="SAM" id="MobiDB-lite"/>
    </source>
</evidence>
<organism evidence="3 4">
    <name type="scientific">Nocardioides humilatus</name>
    <dbReference type="NCBI Taxonomy" id="2607660"/>
    <lineage>
        <taxon>Bacteria</taxon>
        <taxon>Bacillati</taxon>
        <taxon>Actinomycetota</taxon>
        <taxon>Actinomycetes</taxon>
        <taxon>Propionibacteriales</taxon>
        <taxon>Nocardioidaceae</taxon>
        <taxon>Nocardioides</taxon>
    </lineage>
</organism>
<dbReference type="PANTHER" id="PTHR47691:SF3">
    <property type="entry name" value="HTH-TYPE TRANSCRIPTIONAL REGULATOR RV0890C-RELATED"/>
    <property type="match status" value="1"/>
</dbReference>
<accession>A0A5B1LE69</accession>
<dbReference type="InterPro" id="IPR011990">
    <property type="entry name" value="TPR-like_helical_dom_sf"/>
</dbReference>
<dbReference type="PROSITE" id="PS50125">
    <property type="entry name" value="GUANYLATE_CYCLASE_2"/>
    <property type="match status" value="1"/>
</dbReference>
<dbReference type="InterPro" id="IPR027417">
    <property type="entry name" value="P-loop_NTPase"/>
</dbReference>
<reference evidence="3 4" key="2">
    <citation type="submission" date="2019-09" db="EMBL/GenBank/DDBJ databases">
        <authorList>
            <person name="Jin C."/>
        </authorList>
    </citation>
    <scope>NUCLEOTIDE SEQUENCE [LARGE SCALE GENOMIC DNA]</scope>
    <source>
        <strain evidence="3 4">BN130099</strain>
    </source>
</reference>
<evidence type="ECO:0000313" key="3">
    <source>
        <dbReference type="EMBL" id="KAA1418746.1"/>
    </source>
</evidence>
<dbReference type="GO" id="GO:0009190">
    <property type="term" value="P:cyclic nucleotide biosynthetic process"/>
    <property type="evidence" value="ECO:0007669"/>
    <property type="project" value="InterPro"/>
</dbReference>
<dbReference type="GO" id="GO:0004016">
    <property type="term" value="F:adenylate cyclase activity"/>
    <property type="evidence" value="ECO:0007669"/>
    <property type="project" value="UniProtKB-ARBA"/>
</dbReference>
<dbReference type="CDD" id="cd07302">
    <property type="entry name" value="CHD"/>
    <property type="match status" value="1"/>
</dbReference>
<evidence type="ECO:0000259" key="2">
    <source>
        <dbReference type="PROSITE" id="PS50125"/>
    </source>
</evidence>
<dbReference type="Proteomes" id="UP000325003">
    <property type="component" value="Unassembled WGS sequence"/>
</dbReference>
<feature type="region of interest" description="Disordered" evidence="1">
    <location>
        <begin position="1"/>
        <end position="21"/>
    </location>
</feature>
<name>A0A5B1LE69_9ACTN</name>
<reference evidence="3 4" key="1">
    <citation type="submission" date="2019-09" db="EMBL/GenBank/DDBJ databases">
        <title>Nocardioides panacisoli sp. nov., isolated from the soil of a ginseng field.</title>
        <authorList>
            <person name="Cho C."/>
        </authorList>
    </citation>
    <scope>NUCLEOTIDE SEQUENCE [LARGE SCALE GENOMIC DNA]</scope>
    <source>
        <strain evidence="3 4">BN130099</strain>
    </source>
</reference>
<dbReference type="SUPFAM" id="SSF55073">
    <property type="entry name" value="Nucleotide cyclase"/>
    <property type="match status" value="1"/>
</dbReference>
<proteinExistence type="predicted"/>
<dbReference type="AlphaFoldDB" id="A0A5B1LE69"/>
<dbReference type="Gene3D" id="3.40.50.300">
    <property type="entry name" value="P-loop containing nucleotide triphosphate hydrolases"/>
    <property type="match status" value="1"/>
</dbReference>
<dbReference type="Pfam" id="PF00211">
    <property type="entry name" value="Guanylate_cyc"/>
    <property type="match status" value="1"/>
</dbReference>
<dbReference type="SUPFAM" id="SSF52540">
    <property type="entry name" value="P-loop containing nucleoside triphosphate hydrolases"/>
    <property type="match status" value="1"/>
</dbReference>
<dbReference type="PANTHER" id="PTHR47691">
    <property type="entry name" value="REGULATOR-RELATED"/>
    <property type="match status" value="1"/>
</dbReference>
<dbReference type="GO" id="GO:0035556">
    <property type="term" value="P:intracellular signal transduction"/>
    <property type="evidence" value="ECO:0007669"/>
    <property type="project" value="InterPro"/>
</dbReference>
<dbReference type="InterPro" id="IPR029787">
    <property type="entry name" value="Nucleotide_cyclase"/>
</dbReference>
<keyword evidence="4" id="KW-1185">Reference proteome</keyword>
<evidence type="ECO:0000313" key="4">
    <source>
        <dbReference type="Proteomes" id="UP000325003"/>
    </source>
</evidence>
<gene>
    <name evidence="3" type="ORF">F0U44_09645</name>
</gene>
<dbReference type="SUPFAM" id="SSF48452">
    <property type="entry name" value="TPR-like"/>
    <property type="match status" value="1"/>
</dbReference>
<dbReference type="InterPro" id="IPR001054">
    <property type="entry name" value="A/G_cyclase"/>
</dbReference>
<dbReference type="EMBL" id="VUJV01000003">
    <property type="protein sequence ID" value="KAA1418746.1"/>
    <property type="molecule type" value="Genomic_DNA"/>
</dbReference>
<feature type="domain" description="Guanylate cyclase" evidence="2">
    <location>
        <begin position="46"/>
        <end position="161"/>
    </location>
</feature>
<comment type="caution">
    <text evidence="3">The sequence shown here is derived from an EMBL/GenBank/DDBJ whole genome shotgun (WGS) entry which is preliminary data.</text>
</comment>
<sequence length="855" mass="90443">MDRSSHPLVGRSGHRRPERRPDLRVGRACACDAATVVGELPSGTVTFAFVDVVGSTSAFTDHGDAFVAALDILHRVIADCTGAQAGVVVKTEGDGAFLAFPDADGAVRALVALQDRVEATVADPATPEPRLRVRAGAHTGAATPVSGDYVALPVNVAARVTSAAGAGQALISEAVVEALSDAALAGPAVGEYALKDVRGPTSLYRVTGPPDAPRAAPYRRTNVAETVTSFVGRDAELIALGDLVRSHRLVTVLGPGGMGKTRLTSELVLRIASSYDSGAWLVELASVSEPEQVLSQFAAAVGSRASSADELADELVGRGRMLLLVDNCEHVIDAAAEVAGQLLARVPHLSVLATSREALMVEGERVWRIPALAVEDAGCALFAHRYADGTAEFERLDRSVVAELCRALDGSPLAIELASSHAHSLPIDQLLAVVRDGSETLARRGGGRQSSLDAVVAWSIDRLDRVHREALLVLAQAPARLTSEEAALLLRDLVPDHATTAVAVLRHLVSVSLVDLDGDRYRLLDTIRAAARRALRADDQLRPRARRMLHAAAAALVDPDHDFSLIYQDDPRADRLLLLEEAVVDAWEDRTPGLGEVWVTLGIVAVYLPLSERLRRTASAAVAEVPDAVAIGSDDAYRIAGAYQIAAMADLGAVSWSAEDSVRFVEAVAAGSPPQVGTRVAMIAATVLVHASRAEGAVPIVERAVGLAELTGEVIHRANAAVLEAFVAAMRGDHERALALSDRAREIAGPDYADWPAMENNHACNLVVAGRPDEAIAVLRRALDRHPWTKDRWGLTTSLAEALLAAGEPADAAIIAEQVREELVKEPMHGPARQFLSLVDGLIPQIEEALLRSAE</sequence>
<protein>
    <recommendedName>
        <fullName evidence="2">Guanylate cyclase domain-containing protein</fullName>
    </recommendedName>
</protein>
<dbReference type="Gene3D" id="1.25.40.10">
    <property type="entry name" value="Tetratricopeptide repeat domain"/>
    <property type="match status" value="1"/>
</dbReference>
<dbReference type="Gene3D" id="3.30.70.1230">
    <property type="entry name" value="Nucleotide cyclase"/>
    <property type="match status" value="1"/>
</dbReference>
<dbReference type="Pfam" id="PF14559">
    <property type="entry name" value="TPR_19"/>
    <property type="match status" value="1"/>
</dbReference>